<dbReference type="Gene3D" id="1.20.144.10">
    <property type="entry name" value="Phosphatidic acid phosphatase type 2/haloperoxidase"/>
    <property type="match status" value="1"/>
</dbReference>
<feature type="transmembrane region" description="Helical" evidence="1">
    <location>
        <begin position="173"/>
        <end position="192"/>
    </location>
</feature>
<protein>
    <submittedName>
        <fullName evidence="2">ABC transporter permease</fullName>
    </submittedName>
</protein>
<name>A0A368MVK7_9FLAO</name>
<evidence type="ECO:0000313" key="2">
    <source>
        <dbReference type="EMBL" id="RCU42257.1"/>
    </source>
</evidence>
<feature type="transmembrane region" description="Helical" evidence="1">
    <location>
        <begin position="12"/>
        <end position="33"/>
    </location>
</feature>
<keyword evidence="1" id="KW-1133">Transmembrane helix</keyword>
<organism evidence="2 3">
    <name type="scientific">Chryseobacterium lacus</name>
    <dbReference type="NCBI Taxonomy" id="2058346"/>
    <lineage>
        <taxon>Bacteria</taxon>
        <taxon>Pseudomonadati</taxon>
        <taxon>Bacteroidota</taxon>
        <taxon>Flavobacteriia</taxon>
        <taxon>Flavobacteriales</taxon>
        <taxon>Weeksellaceae</taxon>
        <taxon>Chryseobacterium group</taxon>
        <taxon>Chryseobacterium</taxon>
    </lineage>
</organism>
<feature type="transmembrane region" description="Helical" evidence="1">
    <location>
        <begin position="45"/>
        <end position="62"/>
    </location>
</feature>
<dbReference type="RefSeq" id="WP_114304358.1">
    <property type="nucleotide sequence ID" value="NZ_QPIE01000007.1"/>
</dbReference>
<dbReference type="SUPFAM" id="SSF48317">
    <property type="entry name" value="Acid phosphatase/Vanadium-dependent haloperoxidase"/>
    <property type="match status" value="1"/>
</dbReference>
<sequence length="198" mass="23210">MQNTSYSIRLSKFISNFFNPINSLFLYFVYFSIVNYDLEQAVTEFLPILLILIIPVISWIVWNVRKGNYSNMDVSNRIQRKSLYTVIIVLILCYLVFNFLIDKQIDYTMLFLFLLIMMMHFSNFLIKTSMHTALNVFAAALFFTENRILGWMWLGIAIIVGITRVILKRHTPPEVFVGFLLALIMSFAYLYTHNVLNG</sequence>
<reference evidence="2 3" key="1">
    <citation type="submission" date="2018-07" db="EMBL/GenBank/DDBJ databases">
        <title>Chryseobacterium lacus sp. nov., isolated from lake water.</title>
        <authorList>
            <person name="Li C.-M."/>
        </authorList>
    </citation>
    <scope>NUCLEOTIDE SEQUENCE [LARGE SCALE GENOMIC DNA]</scope>
    <source>
        <strain evidence="2 3">YLOS41</strain>
    </source>
</reference>
<keyword evidence="1" id="KW-0472">Membrane</keyword>
<dbReference type="InterPro" id="IPR036938">
    <property type="entry name" value="PAP2/HPO_sf"/>
</dbReference>
<feature type="transmembrane region" description="Helical" evidence="1">
    <location>
        <begin position="147"/>
        <end position="167"/>
    </location>
</feature>
<keyword evidence="1" id="KW-0812">Transmembrane</keyword>
<dbReference type="OrthoDB" id="966117at2"/>
<dbReference type="AlphaFoldDB" id="A0A368MVK7"/>
<comment type="caution">
    <text evidence="2">The sequence shown here is derived from an EMBL/GenBank/DDBJ whole genome shotgun (WGS) entry which is preliminary data.</text>
</comment>
<proteinExistence type="predicted"/>
<dbReference type="CDD" id="cd01610">
    <property type="entry name" value="PAP2_like"/>
    <property type="match status" value="1"/>
</dbReference>
<gene>
    <name evidence="2" type="ORF">DQ356_10020</name>
</gene>
<dbReference type="Proteomes" id="UP000252172">
    <property type="component" value="Unassembled WGS sequence"/>
</dbReference>
<evidence type="ECO:0000256" key="1">
    <source>
        <dbReference type="SAM" id="Phobius"/>
    </source>
</evidence>
<accession>A0A368MVK7</accession>
<feature type="transmembrane region" description="Helical" evidence="1">
    <location>
        <begin position="83"/>
        <end position="101"/>
    </location>
</feature>
<evidence type="ECO:0000313" key="3">
    <source>
        <dbReference type="Proteomes" id="UP000252172"/>
    </source>
</evidence>
<dbReference type="EMBL" id="QPIE01000007">
    <property type="protein sequence ID" value="RCU42257.1"/>
    <property type="molecule type" value="Genomic_DNA"/>
</dbReference>
<keyword evidence="3" id="KW-1185">Reference proteome</keyword>
<feature type="transmembrane region" description="Helical" evidence="1">
    <location>
        <begin position="107"/>
        <end position="126"/>
    </location>
</feature>